<protein>
    <submittedName>
        <fullName evidence="2">Uncharacterized protein</fullName>
    </submittedName>
</protein>
<dbReference type="Proteomes" id="UP000317243">
    <property type="component" value="Unassembled WGS sequence"/>
</dbReference>
<proteinExistence type="predicted"/>
<keyword evidence="1" id="KW-0472">Membrane</keyword>
<accession>A0A5C5WNM6</accession>
<keyword evidence="1" id="KW-0812">Transmembrane</keyword>
<keyword evidence="1" id="KW-1133">Transmembrane helix</keyword>
<gene>
    <name evidence="2" type="ORF">KOR42_31060</name>
</gene>
<evidence type="ECO:0000313" key="3">
    <source>
        <dbReference type="Proteomes" id="UP000317243"/>
    </source>
</evidence>
<feature type="transmembrane region" description="Helical" evidence="1">
    <location>
        <begin position="39"/>
        <end position="57"/>
    </location>
</feature>
<evidence type="ECO:0000313" key="2">
    <source>
        <dbReference type="EMBL" id="TWT52238.1"/>
    </source>
</evidence>
<dbReference type="OrthoDB" id="215409at2"/>
<dbReference type="RefSeq" id="WP_146510596.1">
    <property type="nucleotide sequence ID" value="NZ_SIHI01000007.1"/>
</dbReference>
<dbReference type="EMBL" id="SIHI01000007">
    <property type="protein sequence ID" value="TWT52238.1"/>
    <property type="molecule type" value="Genomic_DNA"/>
</dbReference>
<reference evidence="2 3" key="1">
    <citation type="submission" date="2019-02" db="EMBL/GenBank/DDBJ databases">
        <title>Deep-cultivation of Planctomycetes and their phenomic and genomic characterization uncovers novel biology.</title>
        <authorList>
            <person name="Wiegand S."/>
            <person name="Jogler M."/>
            <person name="Boedeker C."/>
            <person name="Pinto D."/>
            <person name="Vollmers J."/>
            <person name="Rivas-Marin E."/>
            <person name="Kohn T."/>
            <person name="Peeters S.H."/>
            <person name="Heuer A."/>
            <person name="Rast P."/>
            <person name="Oberbeckmann S."/>
            <person name="Bunk B."/>
            <person name="Jeske O."/>
            <person name="Meyerdierks A."/>
            <person name="Storesund J.E."/>
            <person name="Kallscheuer N."/>
            <person name="Luecker S."/>
            <person name="Lage O.M."/>
            <person name="Pohl T."/>
            <person name="Merkel B.J."/>
            <person name="Hornburger P."/>
            <person name="Mueller R.-W."/>
            <person name="Bruemmer F."/>
            <person name="Labrenz M."/>
            <person name="Spormann A.M."/>
            <person name="Op Den Camp H."/>
            <person name="Overmann J."/>
            <person name="Amann R."/>
            <person name="Jetten M.S.M."/>
            <person name="Mascher T."/>
            <person name="Medema M.H."/>
            <person name="Devos D.P."/>
            <person name="Kaster A.-K."/>
            <person name="Ovreas L."/>
            <person name="Rohde M."/>
            <person name="Galperin M.Y."/>
            <person name="Jogler C."/>
        </authorList>
    </citation>
    <scope>NUCLEOTIDE SEQUENCE [LARGE SCALE GENOMIC DNA]</scope>
    <source>
        <strain evidence="2 3">KOR42</strain>
    </source>
</reference>
<dbReference type="AlphaFoldDB" id="A0A5C5WNM6"/>
<feature type="transmembrane region" description="Helical" evidence="1">
    <location>
        <begin position="7"/>
        <end position="33"/>
    </location>
</feature>
<sequence length="64" mass="7011">MQELPKRVVVASMIVAGLVAVAAISDMVLGIPFSGEHTFMMDIMFLICAAIVGYMGWDAFREMK</sequence>
<comment type="caution">
    <text evidence="2">The sequence shown here is derived from an EMBL/GenBank/DDBJ whole genome shotgun (WGS) entry which is preliminary data.</text>
</comment>
<organism evidence="2 3">
    <name type="scientific">Thalassoglobus neptunius</name>
    <dbReference type="NCBI Taxonomy" id="1938619"/>
    <lineage>
        <taxon>Bacteria</taxon>
        <taxon>Pseudomonadati</taxon>
        <taxon>Planctomycetota</taxon>
        <taxon>Planctomycetia</taxon>
        <taxon>Planctomycetales</taxon>
        <taxon>Planctomycetaceae</taxon>
        <taxon>Thalassoglobus</taxon>
    </lineage>
</organism>
<keyword evidence="3" id="KW-1185">Reference proteome</keyword>
<name>A0A5C5WNM6_9PLAN</name>
<evidence type="ECO:0000256" key="1">
    <source>
        <dbReference type="SAM" id="Phobius"/>
    </source>
</evidence>